<dbReference type="Gene3D" id="3.40.50.880">
    <property type="match status" value="1"/>
</dbReference>
<dbReference type="CDD" id="cd01997">
    <property type="entry name" value="GMP_synthase_C"/>
    <property type="match status" value="1"/>
</dbReference>
<dbReference type="InterPro" id="IPR022955">
    <property type="entry name" value="GMP_synthase"/>
</dbReference>
<evidence type="ECO:0000256" key="5">
    <source>
        <dbReference type="ARBA" id="ARBA00022749"/>
    </source>
</evidence>
<comment type="catalytic activity">
    <reaction evidence="9">
        <text>XMP + L-glutamine + ATP + H2O = GMP + L-glutamate + AMP + diphosphate + 2 H(+)</text>
        <dbReference type="Rhea" id="RHEA:11680"/>
        <dbReference type="ChEBI" id="CHEBI:15377"/>
        <dbReference type="ChEBI" id="CHEBI:15378"/>
        <dbReference type="ChEBI" id="CHEBI:29985"/>
        <dbReference type="ChEBI" id="CHEBI:30616"/>
        <dbReference type="ChEBI" id="CHEBI:33019"/>
        <dbReference type="ChEBI" id="CHEBI:57464"/>
        <dbReference type="ChEBI" id="CHEBI:58115"/>
        <dbReference type="ChEBI" id="CHEBI:58359"/>
        <dbReference type="ChEBI" id="CHEBI:456215"/>
        <dbReference type="EC" id="6.3.5.2"/>
    </reaction>
</comment>
<keyword evidence="3 9" id="KW-0436">Ligase</keyword>
<dbReference type="InterPro" id="IPR025777">
    <property type="entry name" value="GMPS_ATP_PPase_dom"/>
</dbReference>
<keyword evidence="6 9" id="KW-0658">Purine biosynthesis</keyword>
<dbReference type="InterPro" id="IPR004739">
    <property type="entry name" value="GMP_synth_GATase"/>
</dbReference>
<dbReference type="AlphaFoldDB" id="A0A926HQ20"/>
<dbReference type="InterPro" id="IPR014729">
    <property type="entry name" value="Rossmann-like_a/b/a_fold"/>
</dbReference>
<dbReference type="PANTHER" id="PTHR11922:SF2">
    <property type="entry name" value="GMP SYNTHASE [GLUTAMINE-HYDROLYZING]"/>
    <property type="match status" value="1"/>
</dbReference>
<dbReference type="HAMAP" id="MF_00344">
    <property type="entry name" value="GMP_synthase"/>
    <property type="match status" value="1"/>
</dbReference>
<name>A0A926HQ20_9FIRM</name>
<protein>
    <recommendedName>
        <fullName evidence="9">GMP synthase [glutamine-hydrolyzing]</fullName>
        <ecNumber evidence="9">6.3.5.2</ecNumber>
    </recommendedName>
    <alternativeName>
        <fullName evidence="9">GMP synthetase</fullName>
    </alternativeName>
    <alternativeName>
        <fullName evidence="9">Glutamine amidotransferase</fullName>
    </alternativeName>
</protein>
<evidence type="ECO:0000256" key="3">
    <source>
        <dbReference type="ARBA" id="ARBA00022598"/>
    </source>
</evidence>
<dbReference type="CDD" id="cd01742">
    <property type="entry name" value="GATase1_GMP_Synthase"/>
    <property type="match status" value="1"/>
</dbReference>
<evidence type="ECO:0000256" key="2">
    <source>
        <dbReference type="ARBA" id="ARBA00005153"/>
    </source>
</evidence>
<dbReference type="FunFam" id="3.40.50.620:FF:000001">
    <property type="entry name" value="GMP synthase [glutamine-hydrolyzing]"/>
    <property type="match status" value="1"/>
</dbReference>
<organism evidence="12 13">
    <name type="scientific">Gehongia tenuis</name>
    <dbReference type="NCBI Taxonomy" id="2763655"/>
    <lineage>
        <taxon>Bacteria</taxon>
        <taxon>Bacillati</taxon>
        <taxon>Bacillota</taxon>
        <taxon>Clostridia</taxon>
        <taxon>Christensenellales</taxon>
        <taxon>Christensenellaceae</taxon>
        <taxon>Gehongia</taxon>
    </lineage>
</organism>
<dbReference type="EC" id="6.3.5.2" evidence="9"/>
<evidence type="ECO:0000313" key="13">
    <source>
        <dbReference type="Proteomes" id="UP000623172"/>
    </source>
</evidence>
<dbReference type="PROSITE" id="PS51553">
    <property type="entry name" value="GMPS_ATP_PPASE"/>
    <property type="match status" value="1"/>
</dbReference>
<dbReference type="PROSITE" id="PS51273">
    <property type="entry name" value="GATASE_TYPE_1"/>
    <property type="match status" value="1"/>
</dbReference>
<evidence type="ECO:0000256" key="4">
    <source>
        <dbReference type="ARBA" id="ARBA00022741"/>
    </source>
</evidence>
<evidence type="ECO:0000256" key="6">
    <source>
        <dbReference type="ARBA" id="ARBA00022755"/>
    </source>
</evidence>
<sequence>MNKIIVVDFGGQYTQLIARRVREAHVYCEIVPFDAAMDRLTSEDVRGYILAGGPNSVNDPGVPMCDPALLDLGKPVLGICYGAQLMAKLLGGIVDKPETGEYGGVDVVYDERCALFAGLNPNSTVWMSHNDAIVKMPQGFVSAAHTPHCPIAAMAREDQQLYALQFHPEVQHTKLGFDILKKFLYDICHCAEEWIIGDLAGGMIASLKAEIGDRRVLSALSGGVDSAVASVLVHKAIGDNLTCIFVDHGMLRKNEAERVLQVYRDEFGMNLIFVDAKERFLSKLKGVTDPEEKRKIIGTEFIRVFEEEAAKIGSPEILVQGTIYPDVIESGVGHANTIKSHHNVGGLPENMAFTKIVEPLRGLFKDEVRALGVALGIPASQVWRQPFPGPGLAVRILGEITPYKLKIVQDSDAILREEIAAAGLERDIWQYFTVLPNVRSVGVMGDGRTYDELVAIRAVTSSDAMTVDFARIPYEILAKISSRIIAEVDHVNRVVYDVTSKPPGTIEWE</sequence>
<evidence type="ECO:0000256" key="8">
    <source>
        <dbReference type="ARBA" id="ARBA00022962"/>
    </source>
</evidence>
<evidence type="ECO:0000256" key="9">
    <source>
        <dbReference type="HAMAP-Rule" id="MF_00344"/>
    </source>
</evidence>
<dbReference type="PRINTS" id="PR00096">
    <property type="entry name" value="GATASE"/>
</dbReference>
<keyword evidence="7 9" id="KW-0067">ATP-binding</keyword>
<gene>
    <name evidence="9 12" type="primary">guaA</name>
    <name evidence="12" type="ORF">H8696_05445</name>
</gene>
<dbReference type="Pfam" id="PF00958">
    <property type="entry name" value="GMP_synt_C"/>
    <property type="match status" value="1"/>
</dbReference>
<dbReference type="GO" id="GO:0005829">
    <property type="term" value="C:cytosol"/>
    <property type="evidence" value="ECO:0007669"/>
    <property type="project" value="TreeGrafter"/>
</dbReference>
<dbReference type="Gene3D" id="3.30.300.10">
    <property type="match status" value="1"/>
</dbReference>
<dbReference type="InterPro" id="IPR029062">
    <property type="entry name" value="Class_I_gatase-like"/>
</dbReference>
<keyword evidence="13" id="KW-1185">Reference proteome</keyword>
<comment type="caution">
    <text evidence="12">The sequence shown here is derived from an EMBL/GenBank/DDBJ whole genome shotgun (WGS) entry which is preliminary data.</text>
</comment>
<dbReference type="NCBIfam" id="TIGR00888">
    <property type="entry name" value="guaA_Nterm"/>
    <property type="match status" value="1"/>
</dbReference>
<dbReference type="SUPFAM" id="SSF52402">
    <property type="entry name" value="Adenine nucleotide alpha hydrolases-like"/>
    <property type="match status" value="1"/>
</dbReference>
<dbReference type="GO" id="GO:0005524">
    <property type="term" value="F:ATP binding"/>
    <property type="evidence" value="ECO:0007669"/>
    <property type="project" value="UniProtKB-UniRule"/>
</dbReference>
<dbReference type="Gene3D" id="3.40.50.620">
    <property type="entry name" value="HUPs"/>
    <property type="match status" value="1"/>
</dbReference>
<comment type="pathway">
    <text evidence="2 9">Purine metabolism; GMP biosynthesis; GMP from XMP (L-Gln route): step 1/1.</text>
</comment>
<dbReference type="FunFam" id="3.30.300.10:FF:000002">
    <property type="entry name" value="GMP synthase [glutamine-hydrolyzing]"/>
    <property type="match status" value="1"/>
</dbReference>
<accession>A0A926HQ20</accession>
<feature type="active site" evidence="9">
    <location>
        <position position="167"/>
    </location>
</feature>
<feature type="active site" evidence="9">
    <location>
        <position position="169"/>
    </location>
</feature>
<evidence type="ECO:0000313" key="12">
    <source>
        <dbReference type="EMBL" id="MBC8531290.1"/>
    </source>
</evidence>
<proteinExistence type="inferred from homology"/>
<dbReference type="Proteomes" id="UP000623172">
    <property type="component" value="Unassembled WGS sequence"/>
</dbReference>
<evidence type="ECO:0000256" key="7">
    <source>
        <dbReference type="ARBA" id="ARBA00022840"/>
    </source>
</evidence>
<dbReference type="FunFam" id="3.40.50.880:FF:000001">
    <property type="entry name" value="GMP synthase [glutamine-hydrolyzing]"/>
    <property type="match status" value="1"/>
</dbReference>
<feature type="binding site" evidence="10">
    <location>
        <begin position="221"/>
        <end position="227"/>
    </location>
    <ligand>
        <name>ATP</name>
        <dbReference type="ChEBI" id="CHEBI:30616"/>
    </ligand>
</feature>
<comment type="function">
    <text evidence="1 9">Catalyzes the synthesis of GMP from XMP.</text>
</comment>
<feature type="active site" description="Nucleophile" evidence="9">
    <location>
        <position position="80"/>
    </location>
</feature>
<evidence type="ECO:0000256" key="10">
    <source>
        <dbReference type="PROSITE-ProRule" id="PRU00886"/>
    </source>
</evidence>
<dbReference type="InterPro" id="IPR017926">
    <property type="entry name" value="GATASE"/>
</dbReference>
<dbReference type="EMBL" id="JACRSR010000001">
    <property type="protein sequence ID" value="MBC8531290.1"/>
    <property type="molecule type" value="Genomic_DNA"/>
</dbReference>
<dbReference type="InterPro" id="IPR001674">
    <property type="entry name" value="GMP_synth_C"/>
</dbReference>
<dbReference type="PANTHER" id="PTHR11922">
    <property type="entry name" value="GMP SYNTHASE-RELATED"/>
    <property type="match status" value="1"/>
</dbReference>
<dbReference type="SUPFAM" id="SSF52317">
    <property type="entry name" value="Class I glutamine amidotransferase-like"/>
    <property type="match status" value="1"/>
</dbReference>
<keyword evidence="5 9" id="KW-0332">GMP biosynthesis</keyword>
<dbReference type="RefSeq" id="WP_249315636.1">
    <property type="nucleotide sequence ID" value="NZ_JACRSR010000001.1"/>
</dbReference>
<dbReference type="NCBIfam" id="TIGR00884">
    <property type="entry name" value="guaA_Cterm"/>
    <property type="match status" value="1"/>
</dbReference>
<keyword evidence="8 9" id="KW-0315">Glutamine amidotransferase</keyword>
<keyword evidence="4 9" id="KW-0547">Nucleotide-binding</keyword>
<evidence type="ECO:0000256" key="1">
    <source>
        <dbReference type="ARBA" id="ARBA00002332"/>
    </source>
</evidence>
<dbReference type="GO" id="GO:0003921">
    <property type="term" value="F:GMP synthase activity"/>
    <property type="evidence" value="ECO:0007669"/>
    <property type="project" value="InterPro"/>
</dbReference>
<feature type="domain" description="GMPS ATP-PPase" evidence="11">
    <location>
        <begin position="194"/>
        <end position="384"/>
    </location>
</feature>
<dbReference type="NCBIfam" id="NF000848">
    <property type="entry name" value="PRK00074.1"/>
    <property type="match status" value="1"/>
</dbReference>
<comment type="subunit">
    <text evidence="9">Homodimer.</text>
</comment>
<reference evidence="12" key="1">
    <citation type="submission" date="2020-08" db="EMBL/GenBank/DDBJ databases">
        <title>Genome public.</title>
        <authorList>
            <person name="Liu C."/>
            <person name="Sun Q."/>
        </authorList>
    </citation>
    <scope>NUCLEOTIDE SEQUENCE</scope>
    <source>
        <strain evidence="12">NSJ-53</strain>
    </source>
</reference>
<dbReference type="Pfam" id="PF00117">
    <property type="entry name" value="GATase"/>
    <property type="match status" value="1"/>
</dbReference>
<evidence type="ECO:0000259" key="11">
    <source>
        <dbReference type="PROSITE" id="PS51553"/>
    </source>
</evidence>